<feature type="coiled-coil region" evidence="8">
    <location>
        <begin position="160"/>
        <end position="209"/>
    </location>
</feature>
<dbReference type="GO" id="GO:0005524">
    <property type="term" value="F:ATP binding"/>
    <property type="evidence" value="ECO:0007669"/>
    <property type="project" value="UniProtKB-KW"/>
</dbReference>
<evidence type="ECO:0000256" key="7">
    <source>
        <dbReference type="ARBA" id="ARBA00034892"/>
    </source>
</evidence>
<dbReference type="PROSITE" id="PS50862">
    <property type="entry name" value="AA_TRNA_LIGASE_II"/>
    <property type="match status" value="1"/>
</dbReference>
<evidence type="ECO:0000313" key="12">
    <source>
        <dbReference type="Proteomes" id="UP000222788"/>
    </source>
</evidence>
<keyword evidence="3" id="KW-0547">Nucleotide-binding</keyword>
<keyword evidence="4" id="KW-0067">ATP-binding</keyword>
<keyword evidence="8" id="KW-0175">Coiled coil</keyword>
<feature type="domain" description="Aminoacyl-transfer RNA synthetases class-II family profile" evidence="10">
    <location>
        <begin position="253"/>
        <end position="558"/>
    </location>
</feature>
<dbReference type="SUPFAM" id="SSF55681">
    <property type="entry name" value="Class II aaRS and biotin synthetases"/>
    <property type="match status" value="1"/>
</dbReference>
<keyword evidence="5" id="KW-0030">Aminoacyl-tRNA synthetase</keyword>
<dbReference type="OrthoDB" id="10264585at2759"/>
<accession>A0A2C5WM34</accession>
<protein>
    <recommendedName>
        <fullName evidence="1">serine--tRNA ligase</fullName>
        <ecNumber evidence="1">6.1.1.11</ecNumber>
    </recommendedName>
    <alternativeName>
        <fullName evidence="6">Seryl-tRNA synthetase</fullName>
    </alternativeName>
    <alternativeName>
        <fullName evidence="7">Seryl-tRNA(Ser) synthetase</fullName>
    </alternativeName>
</protein>
<dbReference type="Pfam" id="PF00587">
    <property type="entry name" value="tRNA-synt_2b"/>
    <property type="match status" value="1"/>
</dbReference>
<evidence type="ECO:0000256" key="9">
    <source>
        <dbReference type="SAM" id="MobiDB-lite"/>
    </source>
</evidence>
<dbReference type="InterPro" id="IPR045864">
    <property type="entry name" value="aa-tRNA-synth_II/BPL/LPL"/>
</dbReference>
<keyword evidence="2 11" id="KW-0436">Ligase</keyword>
<dbReference type="PRINTS" id="PR00981">
    <property type="entry name" value="TRNASYNTHSER"/>
</dbReference>
<evidence type="ECO:0000256" key="3">
    <source>
        <dbReference type="ARBA" id="ARBA00022741"/>
    </source>
</evidence>
<feature type="compositionally biased region" description="Low complexity" evidence="9">
    <location>
        <begin position="51"/>
        <end position="65"/>
    </location>
</feature>
<keyword evidence="12" id="KW-1185">Reference proteome</keyword>
<reference evidence="11 12" key="1">
    <citation type="journal article" date="2013" name="Fungal Biol.">
        <title>Analysis of microsatellite markers in the genome of the plant pathogen Ceratocystis fimbriata.</title>
        <authorList>
            <person name="Simpson M.C."/>
            <person name="Wilken P.M."/>
            <person name="Coetzee M.P."/>
            <person name="Wingfield M.J."/>
            <person name="Wingfield B.D."/>
        </authorList>
    </citation>
    <scope>NUCLEOTIDE SEQUENCE [LARGE SCALE GENOMIC DNA]</scope>
    <source>
        <strain evidence="11 12">CBS 114723</strain>
    </source>
</reference>
<comment type="caution">
    <text evidence="11">The sequence shown here is derived from an EMBL/GenBank/DDBJ whole genome shotgun (WGS) entry which is preliminary data.</text>
</comment>
<dbReference type="Gene3D" id="1.10.287.40">
    <property type="entry name" value="Serine-tRNA synthetase, tRNA binding domain"/>
    <property type="match status" value="1"/>
</dbReference>
<dbReference type="STRING" id="1035309.A0A2C5WM34"/>
<dbReference type="GO" id="GO:0006434">
    <property type="term" value="P:seryl-tRNA aminoacylation"/>
    <property type="evidence" value="ECO:0007669"/>
    <property type="project" value="InterPro"/>
</dbReference>
<dbReference type="InterPro" id="IPR010978">
    <property type="entry name" value="tRNA-bd_arm"/>
</dbReference>
<dbReference type="InterPro" id="IPR015866">
    <property type="entry name" value="Ser-tRNA-synth_1_N"/>
</dbReference>
<evidence type="ECO:0000256" key="4">
    <source>
        <dbReference type="ARBA" id="ARBA00022840"/>
    </source>
</evidence>
<evidence type="ECO:0000256" key="2">
    <source>
        <dbReference type="ARBA" id="ARBA00022598"/>
    </source>
</evidence>
<reference evidence="11 12" key="2">
    <citation type="journal article" date="2013" name="IMA Fungus">
        <title>IMA Genome-F 1: Ceratocystis fimbriata: Draft nuclear genome sequence for the plant pathogen, Ceratocystis fimbriata.</title>
        <authorList>
            <person name="Wilken P.M."/>
            <person name="Steenkamp E.T."/>
            <person name="Wingfield M.J."/>
            <person name="de Beer Z.W."/>
            <person name="Wingfield B.D."/>
        </authorList>
    </citation>
    <scope>NUCLEOTIDE SEQUENCE [LARGE SCALE GENOMIC DNA]</scope>
    <source>
        <strain evidence="11 12">CBS 114723</strain>
    </source>
</reference>
<organism evidence="11 12">
    <name type="scientific">Ceratocystis fimbriata CBS 114723</name>
    <dbReference type="NCBI Taxonomy" id="1035309"/>
    <lineage>
        <taxon>Eukaryota</taxon>
        <taxon>Fungi</taxon>
        <taxon>Dikarya</taxon>
        <taxon>Ascomycota</taxon>
        <taxon>Pezizomycotina</taxon>
        <taxon>Sordariomycetes</taxon>
        <taxon>Hypocreomycetidae</taxon>
        <taxon>Microascales</taxon>
        <taxon>Ceratocystidaceae</taxon>
        <taxon>Ceratocystis</taxon>
    </lineage>
</organism>
<evidence type="ECO:0000256" key="5">
    <source>
        <dbReference type="ARBA" id="ARBA00023146"/>
    </source>
</evidence>
<evidence type="ECO:0000256" key="8">
    <source>
        <dbReference type="SAM" id="Coils"/>
    </source>
</evidence>
<dbReference type="NCBIfam" id="TIGR00414">
    <property type="entry name" value="serS"/>
    <property type="match status" value="1"/>
</dbReference>
<dbReference type="InterPro" id="IPR006195">
    <property type="entry name" value="aa-tRNA-synth_II"/>
</dbReference>
<dbReference type="EMBL" id="APWK03000092">
    <property type="protein sequence ID" value="PHH51439.1"/>
    <property type="molecule type" value="Genomic_DNA"/>
</dbReference>
<dbReference type="SUPFAM" id="SSF46589">
    <property type="entry name" value="tRNA-binding arm"/>
    <property type="match status" value="1"/>
</dbReference>
<dbReference type="PANTHER" id="PTHR11778">
    <property type="entry name" value="SERYL-TRNA SYNTHETASE"/>
    <property type="match status" value="1"/>
</dbReference>
<dbReference type="InterPro" id="IPR002314">
    <property type="entry name" value="aa-tRNA-synt_IIb"/>
</dbReference>
<evidence type="ECO:0000256" key="6">
    <source>
        <dbReference type="ARBA" id="ARBA00031113"/>
    </source>
</evidence>
<dbReference type="EC" id="6.1.1.11" evidence="1"/>
<evidence type="ECO:0000259" key="10">
    <source>
        <dbReference type="PROSITE" id="PS50862"/>
    </source>
</evidence>
<dbReference type="InterPro" id="IPR002317">
    <property type="entry name" value="Ser-tRNA-ligase_type_1"/>
</dbReference>
<dbReference type="Proteomes" id="UP000222788">
    <property type="component" value="Unassembled WGS sequence"/>
</dbReference>
<feature type="region of interest" description="Disordered" evidence="9">
    <location>
        <begin position="40"/>
        <end position="113"/>
    </location>
</feature>
<evidence type="ECO:0000313" key="11">
    <source>
        <dbReference type="EMBL" id="PHH51439.1"/>
    </source>
</evidence>
<sequence>MPHLNQQISCNTNTTSCLAIMNALRFVALRRPIVTTRRICSQHPPHSLRWTSSSTSTSTPSVSTPEANSPLDADRRLEAGSLSEGSTALPATPSLVHAPRSPAPPQPVSPLRPIVDSKSIRNAPEIYAANCMARNYGKCGGYPARIASLHHKRLSMRATLMNLRTRAHRFQDDMRGLTQEQRAEIAPRAQEAKKKLADHLKEEREIDSEIERLALALPNLTSDETPRSTPRLIDYINAPAVGDVDRLASMSRSHVDIGVELGILDFVSSAITSGWGFYYLLGAGAQLEQALVQYATQAAMAAGWTPVSVPTMVYSYIGSACGFQPRDTNDEQQVYSIEQHMTPKQIAAHEKALAEGREPPKRPQHVLAGTAEIPLAGMHADATLALGQLPLRHVASSRSYRAEAGARGQDTKGLYRVHEFTKVELFAWTKPETAASVAVFDEMVSLQRRLLGALGLRCRVLEMPATDLGASAARKIDIEALFPSRRELAKSEGGWGELSSASICTDYQTRRLRTRVKMENGAVDFPHTVNGTALAVPRVIAAILETHWDEATRAVAIPEVLQPYMGGKKWIEAEKKE</sequence>
<dbReference type="Pfam" id="PF02403">
    <property type="entry name" value="Seryl_tRNA_N"/>
    <property type="match status" value="1"/>
</dbReference>
<dbReference type="AlphaFoldDB" id="A0A2C5WM34"/>
<name>A0A2C5WM34_9PEZI</name>
<evidence type="ECO:0000256" key="1">
    <source>
        <dbReference type="ARBA" id="ARBA00012840"/>
    </source>
</evidence>
<dbReference type="UniPathway" id="UPA00906">
    <property type="reaction ID" value="UER00895"/>
</dbReference>
<proteinExistence type="predicted"/>
<gene>
    <name evidence="11" type="primary">serS</name>
    <name evidence="11" type="ORF">CFIMG_008694RA00001</name>
</gene>
<feature type="compositionally biased region" description="Pro residues" evidence="9">
    <location>
        <begin position="101"/>
        <end position="110"/>
    </location>
</feature>
<dbReference type="Gene3D" id="3.30.930.10">
    <property type="entry name" value="Bira Bifunctional Protein, Domain 2"/>
    <property type="match status" value="1"/>
</dbReference>
<dbReference type="GO" id="GO:0004828">
    <property type="term" value="F:serine-tRNA ligase activity"/>
    <property type="evidence" value="ECO:0007669"/>
    <property type="project" value="UniProtKB-EC"/>
</dbReference>
<dbReference type="InterPro" id="IPR042103">
    <property type="entry name" value="SerRS_1_N_sf"/>
</dbReference>